<protein>
    <submittedName>
        <fullName evidence="2">Uncharacterized protein</fullName>
    </submittedName>
</protein>
<accession>A0A381RRE6</accession>
<dbReference type="AlphaFoldDB" id="A0A381RRE6"/>
<reference evidence="2" key="1">
    <citation type="submission" date="2018-05" db="EMBL/GenBank/DDBJ databases">
        <authorList>
            <person name="Lanie J.A."/>
            <person name="Ng W.-L."/>
            <person name="Kazmierczak K.M."/>
            <person name="Andrzejewski T.M."/>
            <person name="Davidsen T.M."/>
            <person name="Wayne K.J."/>
            <person name="Tettelin H."/>
            <person name="Glass J.I."/>
            <person name="Rusch D."/>
            <person name="Podicherti R."/>
            <person name="Tsui H.-C.T."/>
            <person name="Winkler M.E."/>
        </authorList>
    </citation>
    <scope>NUCLEOTIDE SEQUENCE</scope>
</reference>
<evidence type="ECO:0000313" key="2">
    <source>
        <dbReference type="EMBL" id="SUZ93558.1"/>
    </source>
</evidence>
<dbReference type="EMBL" id="UINC01002156">
    <property type="protein sequence ID" value="SUZ93558.1"/>
    <property type="molecule type" value="Genomic_DNA"/>
</dbReference>
<feature type="transmembrane region" description="Helical" evidence="1">
    <location>
        <begin position="14"/>
        <end position="32"/>
    </location>
</feature>
<keyword evidence="1" id="KW-0812">Transmembrane</keyword>
<name>A0A381RRE6_9ZZZZ</name>
<proteinExistence type="predicted"/>
<sequence length="41" mass="4589">MFPTNSAVTDGVELFVWIVVILIGFAGALSFIDYRKIKKND</sequence>
<organism evidence="2">
    <name type="scientific">marine metagenome</name>
    <dbReference type="NCBI Taxonomy" id="408172"/>
    <lineage>
        <taxon>unclassified sequences</taxon>
        <taxon>metagenomes</taxon>
        <taxon>ecological metagenomes</taxon>
    </lineage>
</organism>
<gene>
    <name evidence="2" type="ORF">METZ01_LOCUS46412</name>
</gene>
<keyword evidence="1" id="KW-0472">Membrane</keyword>
<keyword evidence="1" id="KW-1133">Transmembrane helix</keyword>
<evidence type="ECO:0000256" key="1">
    <source>
        <dbReference type="SAM" id="Phobius"/>
    </source>
</evidence>